<dbReference type="EMBL" id="CP158587">
    <property type="protein sequence ID" value="XCA34469.1"/>
    <property type="molecule type" value="Genomic_DNA"/>
</dbReference>
<sequence>MAYSVDLREKAVLMIEKGKTKVEIAELMEIDSVPLVKKESCW</sequence>
<evidence type="ECO:0008006" key="2">
    <source>
        <dbReference type="Google" id="ProtNLM"/>
    </source>
</evidence>
<evidence type="ECO:0000313" key="1">
    <source>
        <dbReference type="EMBL" id="XCA34469.1"/>
    </source>
</evidence>
<name>A0AAU7YM54_9RICK</name>
<accession>A0AAU7YM54</accession>
<proteinExistence type="predicted"/>
<reference evidence="1" key="1">
    <citation type="submission" date="2024-06" db="EMBL/GenBank/DDBJ databases">
        <title>Genome assembly of the Oeneis chryxus ivallda.</title>
        <authorList>
            <person name="MacDonald Z."/>
            <person name="Shaffer H.B."/>
            <person name="Gillespie T."/>
            <person name="Marimuthu M.P.A."/>
            <person name="Nguyen O."/>
            <person name="Fairbairn C.W."/>
            <person name="Seligmann W.E."/>
            <person name="Escalona M."/>
            <person name="Miller C."/>
            <person name="Toffelmier E."/>
        </authorList>
    </citation>
    <scope>NUCLEOTIDE SEQUENCE</scope>
    <source>
        <strain evidence="1">CCGP_102_HBS-TG_Oc004</strain>
    </source>
</reference>
<dbReference type="AlphaFoldDB" id="A0AAU7YM54"/>
<gene>
    <name evidence="1" type="ORF">ABS861_03570</name>
</gene>
<organism evidence="1">
    <name type="scientific">Wolbachia endosymbiont of Oeneis ivallda</name>
    <dbReference type="NCBI Taxonomy" id="3171168"/>
    <lineage>
        <taxon>Bacteria</taxon>
        <taxon>Pseudomonadati</taxon>
        <taxon>Pseudomonadota</taxon>
        <taxon>Alphaproteobacteria</taxon>
        <taxon>Rickettsiales</taxon>
        <taxon>Anaplasmataceae</taxon>
        <taxon>Wolbachieae</taxon>
        <taxon>Wolbachia</taxon>
    </lineage>
</organism>
<protein>
    <recommendedName>
        <fullName evidence="2">Transposase</fullName>
    </recommendedName>
</protein>